<evidence type="ECO:0000256" key="3">
    <source>
        <dbReference type="ARBA" id="ARBA00012007"/>
    </source>
</evidence>
<dbReference type="EMBL" id="JAGKQM010000005">
    <property type="protein sequence ID" value="KAH0924922.1"/>
    <property type="molecule type" value="Genomic_DNA"/>
</dbReference>
<dbReference type="InterPro" id="IPR002745">
    <property type="entry name" value="Ptrans_KptA/Tpt1"/>
</dbReference>
<evidence type="ECO:0000256" key="1">
    <source>
        <dbReference type="ARBA" id="ARBA00003343"/>
    </source>
</evidence>
<dbReference type="Gene3D" id="1.10.10.970">
    <property type="entry name" value="RNA 2'-phosphotransferase, Tpt1/KptA family, N-terminal domain"/>
    <property type="match status" value="1"/>
</dbReference>
<sequence>MCGLPDCYEPVCRLLRLPTLSIFPKFSPLSAFMNSSNLGSSSKPAFSSFSQSSRSGGRGRGNERDNDRRRPQGRGGGRGGGGGNDRIDALGRLLTRILRHMATELRLNMRGDGFVIVEDLLNLNLKTSANAPLKSHTIDEIREAVRRDNKQRFSLVEENGELLIRANQGHSITTVESEKLLKPIMSPEEAPVCVHGTYRKNLESILASGLKRMNRMHVHFSCGLPTDGEVISGMRRDVNVLIFLDIKKALEDGIAFYISDNKVILTEGVDGVVPVDYFQKIDLVEEDGELLIRANQGHSVTTVVSEKLLKPILSPEEAPVCVHGTYKKNLESILASGLKRMNKLHVHFSCGLPIDGEVISGMRRDVNVLIFLDIKKALEDNKVILTEGIDGVVPVDYFHKIESWPSRQPIPF</sequence>
<comment type="function">
    <text evidence="1">Catalyzes the last step of tRNA splicing, the transfer of the splice junction 2'-phosphate from ligated tRNA to NAD to produce ADP-ribose 1''-2'' cyclic phosphate.</text>
</comment>
<evidence type="ECO:0000256" key="6">
    <source>
        <dbReference type="ARBA" id="ARBA00047949"/>
    </source>
</evidence>
<dbReference type="InterPro" id="IPR042080">
    <property type="entry name" value="RNA_2'-PTrans_N"/>
</dbReference>
<keyword evidence="9" id="KW-1185">Reference proteome</keyword>
<reference evidence="8 9" key="1">
    <citation type="submission" date="2021-05" db="EMBL/GenBank/DDBJ databases">
        <title>Genome Assembly of Synthetic Allotetraploid Brassica napus Reveals Homoeologous Exchanges between Subgenomes.</title>
        <authorList>
            <person name="Davis J.T."/>
        </authorList>
    </citation>
    <scope>NUCLEOTIDE SEQUENCE [LARGE SCALE GENOMIC DNA]</scope>
    <source>
        <strain evidence="9">cv. Da-Ae</strain>
        <tissue evidence="8">Seedling</tissue>
    </source>
</reference>
<evidence type="ECO:0000256" key="4">
    <source>
        <dbReference type="ARBA" id="ARBA00022679"/>
    </source>
</evidence>
<feature type="compositionally biased region" description="Gly residues" evidence="7">
    <location>
        <begin position="73"/>
        <end position="84"/>
    </location>
</feature>
<proteinExistence type="inferred from homology"/>
<accession>A0ABQ8D7E9</accession>
<feature type="region of interest" description="Disordered" evidence="7">
    <location>
        <begin position="39"/>
        <end position="85"/>
    </location>
</feature>
<evidence type="ECO:0000256" key="2">
    <source>
        <dbReference type="ARBA" id="ARBA00009836"/>
    </source>
</evidence>
<name>A0ABQ8D7E9_BRANA</name>
<comment type="similarity">
    <text evidence="2">Belongs to the KptA/TPT1 family.</text>
</comment>
<dbReference type="Proteomes" id="UP000824890">
    <property type="component" value="Unassembled WGS sequence"/>
</dbReference>
<evidence type="ECO:0000313" key="9">
    <source>
        <dbReference type="Proteomes" id="UP000824890"/>
    </source>
</evidence>
<evidence type="ECO:0000313" key="8">
    <source>
        <dbReference type="EMBL" id="KAH0924922.1"/>
    </source>
</evidence>
<dbReference type="SUPFAM" id="SSF56399">
    <property type="entry name" value="ADP-ribosylation"/>
    <property type="match status" value="2"/>
</dbReference>
<evidence type="ECO:0000256" key="5">
    <source>
        <dbReference type="ARBA" id="ARBA00023027"/>
    </source>
</evidence>
<gene>
    <name evidence="8" type="ORF">HID58_017178</name>
</gene>
<keyword evidence="4" id="KW-0808">Transferase</keyword>
<protein>
    <recommendedName>
        <fullName evidence="3">2'-phosphotransferase</fullName>
        <ecNumber evidence="3">2.7.1.160</ecNumber>
    </recommendedName>
</protein>
<dbReference type="Gene3D" id="3.20.170.30">
    <property type="match status" value="2"/>
</dbReference>
<dbReference type="PANTHER" id="PTHR12684">
    <property type="entry name" value="PUTATIVE PHOSPHOTRANSFERASE"/>
    <property type="match status" value="1"/>
</dbReference>
<dbReference type="Pfam" id="PF01885">
    <property type="entry name" value="PTS_2-RNA"/>
    <property type="match status" value="2"/>
</dbReference>
<organism evidence="8 9">
    <name type="scientific">Brassica napus</name>
    <name type="common">Rape</name>
    <dbReference type="NCBI Taxonomy" id="3708"/>
    <lineage>
        <taxon>Eukaryota</taxon>
        <taxon>Viridiplantae</taxon>
        <taxon>Streptophyta</taxon>
        <taxon>Embryophyta</taxon>
        <taxon>Tracheophyta</taxon>
        <taxon>Spermatophyta</taxon>
        <taxon>Magnoliopsida</taxon>
        <taxon>eudicotyledons</taxon>
        <taxon>Gunneridae</taxon>
        <taxon>Pentapetalae</taxon>
        <taxon>rosids</taxon>
        <taxon>malvids</taxon>
        <taxon>Brassicales</taxon>
        <taxon>Brassicaceae</taxon>
        <taxon>Brassiceae</taxon>
        <taxon>Brassica</taxon>
    </lineage>
</organism>
<comment type="catalytic activity">
    <reaction evidence="6">
        <text>2'-phospho-[ligated tRNA] + NAD(+) = mature tRNA + ADP-alpha-D-ribose 1'',2''-cyclic phosphate + nicotinamide</text>
        <dbReference type="Rhea" id="RHEA:23324"/>
        <dbReference type="Rhea" id="RHEA-COMP:11106"/>
        <dbReference type="Rhea" id="RHEA-COMP:11107"/>
        <dbReference type="ChEBI" id="CHEBI:17154"/>
        <dbReference type="ChEBI" id="CHEBI:57540"/>
        <dbReference type="ChEBI" id="CHEBI:76596"/>
        <dbReference type="ChEBI" id="CHEBI:82883"/>
        <dbReference type="ChEBI" id="CHEBI:85027"/>
        <dbReference type="EC" id="2.7.1.160"/>
    </reaction>
</comment>
<feature type="compositionally biased region" description="Basic and acidic residues" evidence="7">
    <location>
        <begin position="60"/>
        <end position="70"/>
    </location>
</feature>
<comment type="caution">
    <text evidence="8">The sequence shown here is derived from an EMBL/GenBank/DDBJ whole genome shotgun (WGS) entry which is preliminary data.</text>
</comment>
<dbReference type="EC" id="2.7.1.160" evidence="3"/>
<evidence type="ECO:0000256" key="7">
    <source>
        <dbReference type="SAM" id="MobiDB-lite"/>
    </source>
</evidence>
<feature type="compositionally biased region" description="Low complexity" evidence="7">
    <location>
        <begin position="39"/>
        <end position="55"/>
    </location>
</feature>
<dbReference type="PANTHER" id="PTHR12684:SF2">
    <property type="entry name" value="TRNA 2'-PHOSPHOTRANSFERASE 1"/>
    <property type="match status" value="1"/>
</dbReference>
<dbReference type="InterPro" id="IPR042081">
    <property type="entry name" value="RNA_2'-PTrans_C"/>
</dbReference>
<keyword evidence="5" id="KW-0520">NAD</keyword>